<accession>A0ABM8VG36</accession>
<organism evidence="1 2">
    <name type="scientific">Paenibacillus allorhizosphaerae</name>
    <dbReference type="NCBI Taxonomy" id="2849866"/>
    <lineage>
        <taxon>Bacteria</taxon>
        <taxon>Bacillati</taxon>
        <taxon>Bacillota</taxon>
        <taxon>Bacilli</taxon>
        <taxon>Bacillales</taxon>
        <taxon>Paenibacillaceae</taxon>
        <taxon>Paenibacillus</taxon>
    </lineage>
</organism>
<name>A0ABM8VG36_9BACL</name>
<gene>
    <name evidence="1" type="ORF">PAECIP111802_02301</name>
</gene>
<protein>
    <submittedName>
        <fullName evidence="1">Uncharacterized protein</fullName>
    </submittedName>
</protein>
<evidence type="ECO:0000313" key="2">
    <source>
        <dbReference type="Proteomes" id="UP000730618"/>
    </source>
</evidence>
<proteinExistence type="predicted"/>
<keyword evidence="2" id="KW-1185">Reference proteome</keyword>
<dbReference type="EMBL" id="CAJVCE010000005">
    <property type="protein sequence ID" value="CAG7636914.1"/>
    <property type="molecule type" value="Genomic_DNA"/>
</dbReference>
<comment type="caution">
    <text evidence="1">The sequence shown here is derived from an EMBL/GenBank/DDBJ whole genome shotgun (WGS) entry which is preliminary data.</text>
</comment>
<reference evidence="1 2" key="1">
    <citation type="submission" date="2021-06" db="EMBL/GenBank/DDBJ databases">
        <authorList>
            <person name="Criscuolo A."/>
        </authorList>
    </citation>
    <scope>NUCLEOTIDE SEQUENCE [LARGE SCALE GENOMIC DNA]</scope>
    <source>
        <strain evidence="2">CIP 111802</strain>
    </source>
</reference>
<sequence length="53" mass="6195">MGAYVRINWIHNKISVFQYPNAKTVVEQFEIRKEWKSTCHPIILSDSIDCNGN</sequence>
<evidence type="ECO:0000313" key="1">
    <source>
        <dbReference type="EMBL" id="CAG7636914.1"/>
    </source>
</evidence>
<dbReference type="Proteomes" id="UP000730618">
    <property type="component" value="Unassembled WGS sequence"/>
</dbReference>